<dbReference type="EC" id="4.1.1.19" evidence="3"/>
<dbReference type="SFLD" id="SFLDG01170">
    <property type="entry name" value="Pyruvoyl-dependent_arginine_de"/>
    <property type="match status" value="1"/>
</dbReference>
<dbReference type="GO" id="GO:0008792">
    <property type="term" value="F:arginine decarboxylase activity"/>
    <property type="evidence" value="ECO:0007669"/>
    <property type="project" value="UniProtKB-EC"/>
</dbReference>
<evidence type="ECO:0000256" key="4">
    <source>
        <dbReference type="ARBA" id="ARBA00022793"/>
    </source>
</evidence>
<name>A0A7C1GK22_9CREN</name>
<keyword evidence="4" id="KW-0210">Decarboxylase</keyword>
<dbReference type="InterPro" id="IPR016104">
    <property type="entry name" value="Pyr-dep_his/arg-deCO2ase"/>
</dbReference>
<dbReference type="PANTHER" id="PTHR40438:SF1">
    <property type="entry name" value="PYRUVOYL-DEPENDENT ARGININE DECARBOXYLASE"/>
    <property type="match status" value="1"/>
</dbReference>
<dbReference type="EMBL" id="DSAY01000125">
    <property type="protein sequence ID" value="HDP15529.1"/>
    <property type="molecule type" value="Genomic_DNA"/>
</dbReference>
<evidence type="ECO:0000256" key="1">
    <source>
        <dbReference type="ARBA" id="ARBA00001928"/>
    </source>
</evidence>
<evidence type="ECO:0000256" key="7">
    <source>
        <dbReference type="ARBA" id="ARBA00049309"/>
    </source>
</evidence>
<dbReference type="Pfam" id="PF01862">
    <property type="entry name" value="PvlArgDC"/>
    <property type="match status" value="1"/>
</dbReference>
<evidence type="ECO:0000256" key="3">
    <source>
        <dbReference type="ARBA" id="ARBA00012426"/>
    </source>
</evidence>
<comment type="caution">
    <text evidence="8">The sequence shown here is derived from an EMBL/GenBank/DDBJ whole genome shotgun (WGS) entry which is preliminary data.</text>
</comment>
<evidence type="ECO:0000256" key="2">
    <source>
        <dbReference type="ARBA" id="ARBA00007412"/>
    </source>
</evidence>
<dbReference type="InterPro" id="IPR016105">
    <property type="entry name" value="Pyr-dep_his/arg-deCO2ase_sand"/>
</dbReference>
<evidence type="ECO:0000256" key="6">
    <source>
        <dbReference type="ARBA" id="ARBA00023317"/>
    </source>
</evidence>
<keyword evidence="6" id="KW-0670">Pyruvate</keyword>
<comment type="cofactor">
    <cofactor evidence="1">
        <name>pyruvate</name>
        <dbReference type="ChEBI" id="CHEBI:15361"/>
    </cofactor>
</comment>
<dbReference type="Gene3D" id="3.50.20.10">
    <property type="entry name" value="Pyruvoyl-Dependent Histidine Decarboxylase, subunit B"/>
    <property type="match status" value="1"/>
</dbReference>
<dbReference type="SFLD" id="SFLDS00055">
    <property type="entry name" value="Pyruvoyl-Dependent_Histidine/A"/>
    <property type="match status" value="1"/>
</dbReference>
<evidence type="ECO:0000256" key="5">
    <source>
        <dbReference type="ARBA" id="ARBA00023239"/>
    </source>
</evidence>
<dbReference type="SUPFAM" id="SSF56271">
    <property type="entry name" value="Pyruvoyl-dependent histidine and arginine decarboxylases"/>
    <property type="match status" value="1"/>
</dbReference>
<comment type="catalytic activity">
    <reaction evidence="7">
        <text>L-arginine + H(+) = agmatine + CO2</text>
        <dbReference type="Rhea" id="RHEA:17641"/>
        <dbReference type="ChEBI" id="CHEBI:15378"/>
        <dbReference type="ChEBI" id="CHEBI:16526"/>
        <dbReference type="ChEBI" id="CHEBI:32682"/>
        <dbReference type="ChEBI" id="CHEBI:58145"/>
        <dbReference type="EC" id="4.1.1.19"/>
    </reaction>
</comment>
<sequence length="160" mass="17897">MILPKKYFVTKGKGVSSVSPLMAFNNALREAGIHGLNLVPVSSILPPNIVEETPRRLPEGSIVFLVMSEKRVKGPAKISVGISWARGHPHGYVIEFHDGNSYKDARDRLAEMWEEIRAKDRLNMEEPRYIIEELDVPDGMYGSAVVALVFSEYDFLKGVP</sequence>
<accession>A0A7C1GK22</accession>
<keyword evidence="5" id="KW-0456">Lyase</keyword>
<protein>
    <recommendedName>
        <fullName evidence="3">arginine decarboxylase</fullName>
        <ecNumber evidence="3">4.1.1.19</ecNumber>
    </recommendedName>
</protein>
<dbReference type="PANTHER" id="PTHR40438">
    <property type="entry name" value="PYRUVOYL-DEPENDENT ARGININE DECARBOXYLASE"/>
    <property type="match status" value="1"/>
</dbReference>
<dbReference type="GO" id="GO:0006527">
    <property type="term" value="P:L-arginine catabolic process"/>
    <property type="evidence" value="ECO:0007669"/>
    <property type="project" value="InterPro"/>
</dbReference>
<organism evidence="8">
    <name type="scientific">Thermofilum adornatum</name>
    <dbReference type="NCBI Taxonomy" id="1365176"/>
    <lineage>
        <taxon>Archaea</taxon>
        <taxon>Thermoproteota</taxon>
        <taxon>Thermoprotei</taxon>
        <taxon>Thermofilales</taxon>
        <taxon>Thermofilaceae</taxon>
        <taxon>Thermofilum</taxon>
    </lineage>
</organism>
<comment type="similarity">
    <text evidence="2">Belongs to the PdaD family.</text>
</comment>
<dbReference type="InterPro" id="IPR002724">
    <property type="entry name" value="Pyruvoyl-dep_arg_deCO2ase"/>
</dbReference>
<gene>
    <name evidence="8" type="ORF">ENN26_07145</name>
</gene>
<reference evidence="8" key="1">
    <citation type="journal article" date="2020" name="mSystems">
        <title>Genome- and Community-Level Interaction Insights into Carbon Utilization and Element Cycling Functions of Hydrothermarchaeota in Hydrothermal Sediment.</title>
        <authorList>
            <person name="Zhou Z."/>
            <person name="Liu Y."/>
            <person name="Xu W."/>
            <person name="Pan J."/>
            <person name="Luo Z.H."/>
            <person name="Li M."/>
        </authorList>
    </citation>
    <scope>NUCLEOTIDE SEQUENCE [LARGE SCALE GENOMIC DNA]</scope>
    <source>
        <strain evidence="8">SpSt-116</strain>
    </source>
</reference>
<evidence type="ECO:0000313" key="8">
    <source>
        <dbReference type="EMBL" id="HDP15529.1"/>
    </source>
</evidence>
<proteinExistence type="inferred from homology"/>
<dbReference type="AlphaFoldDB" id="A0A7C1GK22"/>